<name>A0ABV2HJS0_9HYPH</name>
<dbReference type="EMBL" id="JBEPLI010000030">
    <property type="protein sequence ID" value="MET3590437.1"/>
    <property type="molecule type" value="Genomic_DNA"/>
</dbReference>
<sequence length="662" mass="71294">MVSNVEQVSVVCSDTEKNGEVQSRGFYSCSDGRTHVMRNPVLNTSSDTQYSMHAKNQDTVIKLEGATISGAGFSNGENNFDITKSKLVSAVLAEDGAKVILDKKSNIISSVIGVEAQRGGEVKVIEGTVSAHYVGALAGSGASVNLSNTKISVVGDLAAAGLVSQGGKITMDSGTIILESGVAVRSETGGHIKLDGVAITAKKTAGRSDSTDKFGRAAILVSDNASVEFTNGDVTTDANALWVKSTASGVEASSSRRKRSSDILPAVNRANIESSTVKVEGDKSYGIYFDGKGQQEIDQRNRNKVLGKIIAESSGKGYSAEEVSVVKRSAEPLYERTPIKITGEVSLKKTIFEVTKSVAVYGNNSSGHLSLENKTELSGDVLLKAEDGSNILVSVDDSIIAGEAYVDSRSYAKLDLVNGSTWLLKKAAYKRWSPPDLECVGSCISSVSLTDSRIEFEPLDSEDQYKLPLPGQYQTLRIGRGEGTVYRAHGNASINLNARLNPDDSNDKQLSDRLVIHGDIEGKTTVHILGTSGNKEEVRDIAEVSQSISIIQVYGQAEHDSFQLDGDYVALQNSPYKYTLRSYSPEMTLKQEYSYQKFLKDGGTFWDFRLENQYVKSAISEVRSIHLGNSVRSVVPQVPTYLLLPNSIFHAGLMDISSQNKQ</sequence>
<dbReference type="InterPro" id="IPR043990">
    <property type="entry name" value="AC_1"/>
</dbReference>
<evidence type="ECO:0000313" key="2">
    <source>
        <dbReference type="EMBL" id="MET3590437.1"/>
    </source>
</evidence>
<evidence type="ECO:0000259" key="1">
    <source>
        <dbReference type="Pfam" id="PF18883"/>
    </source>
</evidence>
<dbReference type="InterPro" id="IPR012332">
    <property type="entry name" value="Autotransporter_pectin_lyase_C"/>
</dbReference>
<dbReference type="NCBIfam" id="TIGR01414">
    <property type="entry name" value="autotrans_barl"/>
    <property type="match status" value="1"/>
</dbReference>
<feature type="non-terminal residue" evidence="2">
    <location>
        <position position="662"/>
    </location>
</feature>
<dbReference type="InterPro" id="IPR006315">
    <property type="entry name" value="OM_autotransptr_brl_dom"/>
</dbReference>
<dbReference type="SUPFAM" id="SSF51126">
    <property type="entry name" value="Pectin lyase-like"/>
    <property type="match status" value="1"/>
</dbReference>
<gene>
    <name evidence="2" type="ORF">ABID23_001547</name>
</gene>
<reference evidence="2 3" key="1">
    <citation type="submission" date="2024-06" db="EMBL/GenBank/DDBJ databases">
        <title>Genomic Encyclopedia of Type Strains, Phase IV (KMG-IV): sequencing the most valuable type-strain genomes for metagenomic binning, comparative biology and taxonomic classification.</title>
        <authorList>
            <person name="Goeker M."/>
        </authorList>
    </citation>
    <scope>NUCLEOTIDE SEQUENCE [LARGE SCALE GENOMIC DNA]</scope>
    <source>
        <strain evidence="2 3">DSM 23649</strain>
    </source>
</reference>
<organism evidence="2 3">
    <name type="scientific">Bartonella silvatica</name>
    <dbReference type="NCBI Taxonomy" id="357760"/>
    <lineage>
        <taxon>Bacteria</taxon>
        <taxon>Pseudomonadati</taxon>
        <taxon>Pseudomonadota</taxon>
        <taxon>Alphaproteobacteria</taxon>
        <taxon>Hyphomicrobiales</taxon>
        <taxon>Bartonellaceae</taxon>
        <taxon>Bartonella</taxon>
    </lineage>
</organism>
<proteinExistence type="predicted"/>
<protein>
    <recommendedName>
        <fullName evidence="1">Autochaperone domain-containing protein</fullName>
    </recommendedName>
</protein>
<accession>A0ABV2HJS0</accession>
<dbReference type="RefSeq" id="WP_354190766.1">
    <property type="nucleotide sequence ID" value="NZ_JBEPLI010000030.1"/>
</dbReference>
<dbReference type="InterPro" id="IPR011050">
    <property type="entry name" value="Pectin_lyase_fold/virulence"/>
</dbReference>
<dbReference type="Proteomes" id="UP001549086">
    <property type="component" value="Unassembled WGS sequence"/>
</dbReference>
<keyword evidence="3" id="KW-1185">Reference proteome</keyword>
<evidence type="ECO:0000313" key="3">
    <source>
        <dbReference type="Proteomes" id="UP001549086"/>
    </source>
</evidence>
<dbReference type="Gene3D" id="2.160.20.20">
    <property type="match status" value="1"/>
</dbReference>
<dbReference type="Pfam" id="PF18883">
    <property type="entry name" value="AC_1"/>
    <property type="match status" value="1"/>
</dbReference>
<feature type="domain" description="Autochaperone" evidence="1">
    <location>
        <begin position="442"/>
        <end position="580"/>
    </location>
</feature>
<comment type="caution">
    <text evidence="2">The sequence shown here is derived from an EMBL/GenBank/DDBJ whole genome shotgun (WGS) entry which is preliminary data.</text>
</comment>